<protein>
    <submittedName>
        <fullName evidence="1">Uncharacterized protein</fullName>
    </submittedName>
</protein>
<dbReference type="Proteomes" id="UP000054843">
    <property type="component" value="Unassembled WGS sequence"/>
</dbReference>
<sequence>MLFIKARKWVWSVPGILKMEITSPKEGHYCGYFQYLLLTLLHIFQNTKICDYLATPPGISL</sequence>
<keyword evidence="2" id="KW-1185">Reference proteome</keyword>
<organism evidence="1 2">
    <name type="scientific">Trichinella papuae</name>
    <dbReference type="NCBI Taxonomy" id="268474"/>
    <lineage>
        <taxon>Eukaryota</taxon>
        <taxon>Metazoa</taxon>
        <taxon>Ecdysozoa</taxon>
        <taxon>Nematoda</taxon>
        <taxon>Enoplea</taxon>
        <taxon>Dorylaimia</taxon>
        <taxon>Trichinellida</taxon>
        <taxon>Trichinellidae</taxon>
        <taxon>Trichinella</taxon>
    </lineage>
</organism>
<evidence type="ECO:0000313" key="1">
    <source>
        <dbReference type="EMBL" id="KRZ63823.1"/>
    </source>
</evidence>
<gene>
    <name evidence="1" type="ORF">T10_13064</name>
</gene>
<dbReference type="EMBL" id="JYDO01001867">
    <property type="protein sequence ID" value="KRZ63823.1"/>
    <property type="molecule type" value="Genomic_DNA"/>
</dbReference>
<evidence type="ECO:0000313" key="2">
    <source>
        <dbReference type="Proteomes" id="UP000054843"/>
    </source>
</evidence>
<dbReference type="AlphaFoldDB" id="A0A0V1LWC6"/>
<comment type="caution">
    <text evidence="1">The sequence shown here is derived from an EMBL/GenBank/DDBJ whole genome shotgun (WGS) entry which is preliminary data.</text>
</comment>
<reference evidence="1 2" key="1">
    <citation type="submission" date="2015-01" db="EMBL/GenBank/DDBJ databases">
        <title>Evolution of Trichinella species and genotypes.</title>
        <authorList>
            <person name="Korhonen P.K."/>
            <person name="Edoardo P."/>
            <person name="Giuseppe L.R."/>
            <person name="Gasser R.B."/>
        </authorList>
    </citation>
    <scope>NUCLEOTIDE SEQUENCE [LARGE SCALE GENOMIC DNA]</scope>
    <source>
        <strain evidence="1">ISS1980</strain>
    </source>
</reference>
<name>A0A0V1LWC6_9BILA</name>
<proteinExistence type="predicted"/>
<accession>A0A0V1LWC6</accession>